<reference evidence="1" key="1">
    <citation type="submission" date="2020-05" db="EMBL/GenBank/DDBJ databases">
        <authorList>
            <person name="Chiriac C."/>
            <person name="Salcher M."/>
            <person name="Ghai R."/>
            <person name="Kavagutti S V."/>
        </authorList>
    </citation>
    <scope>NUCLEOTIDE SEQUENCE</scope>
</reference>
<dbReference type="Gene3D" id="1.10.287.110">
    <property type="entry name" value="DnaJ domain"/>
    <property type="match status" value="1"/>
</dbReference>
<gene>
    <name evidence="1" type="ORF">UFOPK1835_00637</name>
</gene>
<organism evidence="1">
    <name type="scientific">freshwater metagenome</name>
    <dbReference type="NCBI Taxonomy" id="449393"/>
    <lineage>
        <taxon>unclassified sequences</taxon>
        <taxon>metagenomes</taxon>
        <taxon>ecological metagenomes</taxon>
    </lineage>
</organism>
<proteinExistence type="predicted"/>
<dbReference type="InterPro" id="IPR001623">
    <property type="entry name" value="DnaJ_domain"/>
</dbReference>
<dbReference type="AlphaFoldDB" id="A0A6J6GRX1"/>
<evidence type="ECO:0000313" key="1">
    <source>
        <dbReference type="EMBL" id="CAB4604031.1"/>
    </source>
</evidence>
<sequence>MVVLSELEIFCSRPHAPTRRVALGTSALPCDPPPGFGGILLGGIVANFIPVIDPEVIPDLKRLMRNLEDGRPVSQPILRHRLQVDTVGLNSVRHRLLGEGERLSFDFDSSGVAEQQVLGAVYAAAELDAATRRSVMGTIRTAIDWVGPVGADLIASLSGIRTGGMLGRMALENPMAWALDQLGFTRPDEAPLLRAGIAPDPRDVQRRYREMLREVHPDHGAAAEGAAQRIAELGEARRILTGR</sequence>
<name>A0A6J6GRX1_9ZZZZ</name>
<dbReference type="SUPFAM" id="SSF46565">
    <property type="entry name" value="Chaperone J-domain"/>
    <property type="match status" value="1"/>
</dbReference>
<accession>A0A6J6GRX1</accession>
<dbReference type="InterPro" id="IPR036869">
    <property type="entry name" value="J_dom_sf"/>
</dbReference>
<protein>
    <submittedName>
        <fullName evidence="1">Unannotated protein</fullName>
    </submittedName>
</protein>
<dbReference type="CDD" id="cd06257">
    <property type="entry name" value="DnaJ"/>
    <property type="match status" value="1"/>
</dbReference>
<dbReference type="EMBL" id="CAEZUP010000019">
    <property type="protein sequence ID" value="CAB4604031.1"/>
    <property type="molecule type" value="Genomic_DNA"/>
</dbReference>